<dbReference type="GO" id="GO:0046677">
    <property type="term" value="P:response to antibiotic"/>
    <property type="evidence" value="ECO:0007669"/>
    <property type="project" value="InterPro"/>
</dbReference>
<dbReference type="KEGG" id="mcak:MCCS_02800"/>
<dbReference type="SUPFAM" id="SSF56601">
    <property type="entry name" value="beta-lactamase/transpeptidase-like"/>
    <property type="match status" value="1"/>
</dbReference>
<name>A0A1W7A8K9_9STAP</name>
<dbReference type="GO" id="GO:0030655">
    <property type="term" value="P:beta-lactam antibiotic catabolic process"/>
    <property type="evidence" value="ECO:0007669"/>
    <property type="project" value="InterPro"/>
</dbReference>
<dbReference type="GeneID" id="35294432"/>
<dbReference type="STRING" id="1855823.MCCS_02800"/>
<evidence type="ECO:0000313" key="15">
    <source>
        <dbReference type="EMBL" id="ARQ05949.1"/>
    </source>
</evidence>
<accession>A0A1W7A8K9</accession>
<feature type="domain" description="Peptidase S11 D-alanyl-D-alanine carboxypeptidase A N-terminal" evidence="13">
    <location>
        <begin position="44"/>
        <end position="290"/>
    </location>
</feature>
<dbReference type="PANTHER" id="PTHR35333:SF4">
    <property type="entry name" value="SLR0121 PROTEIN"/>
    <property type="match status" value="1"/>
</dbReference>
<sequence>MKVLNRVLSFSICFLFLFSSPAFAKEPYEIANEAGNYIDATYNPKGTIVIAQRNGQVLYSDDADTKWPPASMSKLMTLYLLLQEMDKGEITYSTKVKVTDKFYNISKLPALSNNKLRLNAVYTVDELMPIMLTNSSNAATYMLSSLVTKNDSEFIDKMNQEAKRLGMKNTKFYNPVGAPNNLLNEYKAKKYPQNEDNISSAKDYAILCQHLVSEYPEILKYTKRVNVTVKKGTIDEETFHTYNHSLEGAKLGYKGVDGLKTGSSDTAGFNTAITGTKNDMRIIQVMMGVESWYDPPAEFNRNIMANAIMDKVYNEYAYKKVLSKGVHTINGQELYVHSDLYDIVKEGTKGSFQFKDGKLSFHYKRAFVSNEYHAPTVKAEDNKKYERRIFFQENMWWIVLVSTVSIIAGLLLLLYYYKPHLFRNLWDEK</sequence>
<dbReference type="AlphaFoldDB" id="A0A1W7A8K9"/>
<evidence type="ECO:0000256" key="10">
    <source>
        <dbReference type="RuleBase" id="RU004016"/>
    </source>
</evidence>
<comment type="similarity">
    <text evidence="2 10">Belongs to the peptidase S11 family.</text>
</comment>
<keyword evidence="4 15" id="KW-0378">Hydrolase</keyword>
<evidence type="ECO:0000256" key="6">
    <source>
        <dbReference type="ARBA" id="ARBA00022984"/>
    </source>
</evidence>
<evidence type="ECO:0000256" key="4">
    <source>
        <dbReference type="ARBA" id="ARBA00022801"/>
    </source>
</evidence>
<keyword evidence="15" id="KW-0121">Carboxypeptidase</keyword>
<evidence type="ECO:0000256" key="2">
    <source>
        <dbReference type="ARBA" id="ARBA00007164"/>
    </source>
</evidence>
<dbReference type="GO" id="GO:0006508">
    <property type="term" value="P:proteolysis"/>
    <property type="evidence" value="ECO:0007669"/>
    <property type="project" value="InterPro"/>
</dbReference>
<dbReference type="InterPro" id="IPR037091">
    <property type="entry name" value="Pen-bd_prot4_C_dom_sf"/>
</dbReference>
<dbReference type="SUPFAM" id="SSF69189">
    <property type="entry name" value="Penicillin-binding protein associated domain"/>
    <property type="match status" value="1"/>
</dbReference>
<dbReference type="InterPro" id="IPR012338">
    <property type="entry name" value="Beta-lactam/transpept-like"/>
</dbReference>
<dbReference type="GO" id="GO:0009002">
    <property type="term" value="F:serine-type D-Ala-D-Ala carboxypeptidase activity"/>
    <property type="evidence" value="ECO:0007669"/>
    <property type="project" value="UniProtKB-EC"/>
</dbReference>
<feature type="active site" description="Acyl-ester intermediate" evidence="8">
    <location>
        <position position="71"/>
    </location>
</feature>
<proteinExistence type="inferred from homology"/>
<feature type="transmembrane region" description="Helical" evidence="11">
    <location>
        <begin position="395"/>
        <end position="417"/>
    </location>
</feature>
<dbReference type="Gene3D" id="2.30.140.20">
    <property type="entry name" value="Penicillin-binding protein 4, C-terminal domain"/>
    <property type="match status" value="1"/>
</dbReference>
<evidence type="ECO:0000256" key="3">
    <source>
        <dbReference type="ARBA" id="ARBA00022729"/>
    </source>
</evidence>
<comment type="function">
    <text evidence="1">Removes C-terminal D-alanyl residues from sugar-peptide cell wall precursors.</text>
</comment>
<keyword evidence="11" id="KW-0812">Transmembrane</keyword>
<keyword evidence="16" id="KW-1185">Reference proteome</keyword>
<dbReference type="GO" id="GO:0008360">
    <property type="term" value="P:regulation of cell shape"/>
    <property type="evidence" value="ECO:0007669"/>
    <property type="project" value="UniProtKB-KW"/>
</dbReference>
<evidence type="ECO:0000256" key="12">
    <source>
        <dbReference type="SAM" id="SignalP"/>
    </source>
</evidence>
<dbReference type="Pfam" id="PF00768">
    <property type="entry name" value="Peptidase_S11"/>
    <property type="match status" value="1"/>
</dbReference>
<keyword evidence="11" id="KW-1133">Transmembrane helix</keyword>
<evidence type="ECO:0000259" key="13">
    <source>
        <dbReference type="Pfam" id="PF00768"/>
    </source>
</evidence>
<feature type="chain" id="PRO_5012258614" evidence="12">
    <location>
        <begin position="25"/>
        <end position="429"/>
    </location>
</feature>
<reference evidence="15 16" key="1">
    <citation type="journal article" date="2017" name="Int. J. Syst. Evol. Microbiol.">
        <title>Macrococcus canis sp. nov., a skin bacterium associated with infections in dogs.</title>
        <authorList>
            <person name="Gobeli Brawand S."/>
            <person name="Cotting K."/>
            <person name="Gomez-Sanz E."/>
            <person name="Collaud A."/>
            <person name="Thomann A."/>
            <person name="Brodard I."/>
            <person name="Rodriguez-Campos S."/>
            <person name="Strauss C."/>
            <person name="Perreten V."/>
        </authorList>
    </citation>
    <scope>NUCLEOTIDE SEQUENCE [LARGE SCALE GENOMIC DNA]</scope>
    <source>
        <strain evidence="15 16">KM45013</strain>
    </source>
</reference>
<keyword evidence="15" id="KW-0645">Protease</keyword>
<evidence type="ECO:0000313" key="16">
    <source>
        <dbReference type="Proteomes" id="UP000194154"/>
    </source>
</evidence>
<keyword evidence="11" id="KW-0472">Membrane</keyword>
<organism evidence="15 16">
    <name type="scientific">Macrococcoides canis</name>
    <dbReference type="NCBI Taxonomy" id="1855823"/>
    <lineage>
        <taxon>Bacteria</taxon>
        <taxon>Bacillati</taxon>
        <taxon>Bacillota</taxon>
        <taxon>Bacilli</taxon>
        <taxon>Bacillales</taxon>
        <taxon>Staphylococcaceae</taxon>
        <taxon>Macrococcoides</taxon>
    </lineage>
</organism>
<evidence type="ECO:0000256" key="11">
    <source>
        <dbReference type="SAM" id="Phobius"/>
    </source>
</evidence>
<feature type="domain" description="Penicillin-binding protein 4 C-terminal" evidence="14">
    <location>
        <begin position="318"/>
        <end position="380"/>
    </location>
</feature>
<dbReference type="EMBL" id="CP021059">
    <property type="protein sequence ID" value="ARQ05949.1"/>
    <property type="molecule type" value="Genomic_DNA"/>
</dbReference>
<evidence type="ECO:0000256" key="9">
    <source>
        <dbReference type="PIRSR" id="PIRSR618044-2"/>
    </source>
</evidence>
<feature type="active site" description="Proton acceptor" evidence="8">
    <location>
        <position position="74"/>
    </location>
</feature>
<dbReference type="InterPro" id="IPR018044">
    <property type="entry name" value="Peptidase_S11"/>
</dbReference>
<evidence type="ECO:0000259" key="14">
    <source>
        <dbReference type="Pfam" id="PF09211"/>
    </source>
</evidence>
<dbReference type="RefSeq" id="WP_086041659.1">
    <property type="nucleotide sequence ID" value="NZ_CBCRZA010000003.1"/>
</dbReference>
<dbReference type="InterPro" id="IPR015294">
    <property type="entry name" value="Pen-bd_prot4_C_dom"/>
</dbReference>
<feature type="active site" evidence="8">
    <location>
        <position position="135"/>
    </location>
</feature>
<evidence type="ECO:0000256" key="5">
    <source>
        <dbReference type="ARBA" id="ARBA00022960"/>
    </source>
</evidence>
<dbReference type="PANTHER" id="PTHR35333">
    <property type="entry name" value="BETA-LACTAMASE"/>
    <property type="match status" value="1"/>
</dbReference>
<dbReference type="GO" id="GO:0008800">
    <property type="term" value="F:beta-lactamase activity"/>
    <property type="evidence" value="ECO:0007669"/>
    <property type="project" value="InterPro"/>
</dbReference>
<dbReference type="InterPro" id="IPR015956">
    <property type="entry name" value="Peniciliin-bd_prot_C_sf"/>
</dbReference>
<dbReference type="InterPro" id="IPR000871">
    <property type="entry name" value="Beta-lactam_class-A"/>
</dbReference>
<gene>
    <name evidence="15" type="primary">dacA</name>
    <name evidence="15" type="ORF">MCCS_02800</name>
</gene>
<dbReference type="EC" id="3.4.16.4" evidence="15"/>
<evidence type="ECO:0000256" key="8">
    <source>
        <dbReference type="PIRSR" id="PIRSR618044-1"/>
    </source>
</evidence>
<dbReference type="PRINTS" id="PR00725">
    <property type="entry name" value="DADACBPTASE1"/>
</dbReference>
<keyword evidence="3 12" id="KW-0732">Signal</keyword>
<evidence type="ECO:0000256" key="7">
    <source>
        <dbReference type="ARBA" id="ARBA00023316"/>
    </source>
</evidence>
<evidence type="ECO:0000256" key="1">
    <source>
        <dbReference type="ARBA" id="ARBA00003217"/>
    </source>
</evidence>
<keyword evidence="5" id="KW-0133">Cell shape</keyword>
<keyword evidence="6" id="KW-0573">Peptidoglycan synthesis</keyword>
<keyword evidence="7" id="KW-0961">Cell wall biogenesis/degradation</keyword>
<dbReference type="Pfam" id="PF09211">
    <property type="entry name" value="DUF1958"/>
    <property type="match status" value="1"/>
</dbReference>
<feature type="signal peptide" evidence="12">
    <location>
        <begin position="1"/>
        <end position="24"/>
    </location>
</feature>
<dbReference type="Gene3D" id="3.40.710.10">
    <property type="entry name" value="DD-peptidase/beta-lactamase superfamily"/>
    <property type="match status" value="1"/>
</dbReference>
<protein>
    <submittedName>
        <fullName evidence="15">D-alanyl-D-alanine carboxypeptidase DacA</fullName>
        <ecNumber evidence="15">3.4.16.4</ecNumber>
    </submittedName>
</protein>
<feature type="binding site" evidence="9">
    <location>
        <position position="260"/>
    </location>
    <ligand>
        <name>substrate</name>
    </ligand>
</feature>
<dbReference type="Proteomes" id="UP000194154">
    <property type="component" value="Chromosome"/>
</dbReference>
<dbReference type="GO" id="GO:0009252">
    <property type="term" value="P:peptidoglycan biosynthetic process"/>
    <property type="evidence" value="ECO:0007669"/>
    <property type="project" value="UniProtKB-KW"/>
</dbReference>
<dbReference type="InterPro" id="IPR001967">
    <property type="entry name" value="Peptidase_S11_N"/>
</dbReference>
<dbReference type="GO" id="GO:0071555">
    <property type="term" value="P:cell wall organization"/>
    <property type="evidence" value="ECO:0007669"/>
    <property type="project" value="UniProtKB-KW"/>
</dbReference>
<dbReference type="OrthoDB" id="9791132at2"/>